<reference evidence="2 3" key="1">
    <citation type="journal article" date="2009" name="Gene">
        <title>Genome of a virulent bacteriophage Lb338-1 that lyses the probiotic Lactobacillus paracasei cheese strain.</title>
        <authorList>
            <person name="Alemayehu D."/>
            <person name="Ross R.P."/>
            <person name="O'Sullivan O."/>
            <person name="Coffey A."/>
            <person name="Stanton C."/>
            <person name="Fitzgerald G.F."/>
            <person name="McAuliffe O."/>
        </authorList>
    </citation>
    <scope>NUCLEOTIDE SEQUENCE [LARGE SCALE GENOMIC DNA]</scope>
    <source>
        <strain evidence="2">Lb338-1</strain>
    </source>
</reference>
<dbReference type="InterPro" id="IPR056958">
    <property type="entry name" value="Phage_tail_tube_init_put"/>
</dbReference>
<evidence type="ECO:0000313" key="3">
    <source>
        <dbReference type="Proteomes" id="UP000001878"/>
    </source>
</evidence>
<evidence type="ECO:0000256" key="1">
    <source>
        <dbReference type="SAM" id="MobiDB-lite"/>
    </source>
</evidence>
<dbReference type="Proteomes" id="UP000001878">
    <property type="component" value="Segment"/>
</dbReference>
<keyword evidence="3" id="KW-1185">Reference proteome</keyword>
<proteinExistence type="predicted"/>
<evidence type="ECO:0000313" key="2">
    <source>
        <dbReference type="EMBL" id="ACO37049.1"/>
    </source>
</evidence>
<sequence>MVKIMPQEDGHNELKRMAFSYNGITVNLWPNPQNYQFQEPQRATTIKTQGDNVIEQYGPDFPIISISGHTGYKIDANGKNGKQRLEDLKSLILSYQSATIDGLAPDKDLTFYNYTDDQSYVVTIPTGGFEYSRSVDTAVLFNYSISMAVLRGSDQPDRSSVINALVGSGSGQSTQNPKGHLVTNSSTQSADVSNAVSNIEGQIGG</sequence>
<gene>
    <name evidence="2" type="ORF">lb338_phage_128</name>
</gene>
<dbReference type="OrthoDB" id="7157at10239"/>
<organism evidence="2 3">
    <name type="scientific">Lactobacillus phage Lb338-1</name>
    <dbReference type="NCBI Taxonomy" id="2892342"/>
    <lineage>
        <taxon>Viruses</taxon>
        <taxon>Duplodnaviria</taxon>
        <taxon>Heunggongvirae</taxon>
        <taxon>Uroviricota</taxon>
        <taxon>Caudoviricetes</taxon>
        <taxon>Herelleviridae</taxon>
        <taxon>Mooreparkvirus</taxon>
        <taxon>Mooreparkvirus Lb3381</taxon>
    </lineage>
</organism>
<dbReference type="Pfam" id="PF23980">
    <property type="entry name" value="Phage_tail_tube_init"/>
    <property type="match status" value="1"/>
</dbReference>
<name>C1KFN8_9CAUD</name>
<feature type="region of interest" description="Disordered" evidence="1">
    <location>
        <begin position="164"/>
        <end position="189"/>
    </location>
</feature>
<dbReference type="RefSeq" id="YP_002790807.1">
    <property type="nucleotide sequence ID" value="NC_012530.1"/>
</dbReference>
<protein>
    <submittedName>
        <fullName evidence="2">Uncharacterized protein</fullName>
    </submittedName>
</protein>
<feature type="compositionally biased region" description="Polar residues" evidence="1">
    <location>
        <begin position="171"/>
        <end position="189"/>
    </location>
</feature>
<dbReference type="GeneID" id="7750983"/>
<accession>C1KFN8</accession>
<dbReference type="EMBL" id="FJ822135">
    <property type="protein sequence ID" value="ACO37049.1"/>
    <property type="molecule type" value="Genomic_DNA"/>
</dbReference>
<dbReference type="KEGG" id="vg:7750983"/>